<name>A0A835R6Z7_VANPL</name>
<dbReference type="GO" id="GO:0010468">
    <property type="term" value="P:regulation of gene expression"/>
    <property type="evidence" value="ECO:0007669"/>
    <property type="project" value="UniProtKB-ARBA"/>
</dbReference>
<evidence type="ECO:0000313" key="10">
    <source>
        <dbReference type="Proteomes" id="UP000636800"/>
    </source>
</evidence>
<keyword evidence="1 7" id="KW-0479">Metal-binding</keyword>
<evidence type="ECO:0000256" key="3">
    <source>
        <dbReference type="ARBA" id="ARBA00022771"/>
    </source>
</evidence>
<keyword evidence="6" id="KW-0040">ANK repeat</keyword>
<dbReference type="SMART" id="SM00356">
    <property type="entry name" value="ZnF_C3H1"/>
    <property type="match status" value="2"/>
</dbReference>
<evidence type="ECO:0000256" key="2">
    <source>
        <dbReference type="ARBA" id="ARBA00022737"/>
    </source>
</evidence>
<dbReference type="Pfam" id="PF25512">
    <property type="entry name" value="zf-CCCH_AtC3H23"/>
    <property type="match status" value="1"/>
</dbReference>
<dbReference type="InterPro" id="IPR057444">
    <property type="entry name" value="Znf-CCCH_AtC3H23-like"/>
</dbReference>
<keyword evidence="10" id="KW-1185">Reference proteome</keyword>
<dbReference type="FunFam" id="3.30.1370.210:FF:000009">
    <property type="entry name" value="Zinc finger CCCH domain-containing protein 66"/>
    <property type="match status" value="1"/>
</dbReference>
<reference evidence="9 10" key="1">
    <citation type="journal article" date="2020" name="Nat. Food">
        <title>A phased Vanilla planifolia genome enables genetic improvement of flavour and production.</title>
        <authorList>
            <person name="Hasing T."/>
            <person name="Tang H."/>
            <person name="Brym M."/>
            <person name="Khazi F."/>
            <person name="Huang T."/>
            <person name="Chambers A.H."/>
        </authorList>
    </citation>
    <scope>NUCLEOTIDE SEQUENCE [LARGE SCALE GENOMIC DNA]</scope>
    <source>
        <tissue evidence="9">Leaf</tissue>
    </source>
</reference>
<dbReference type="PANTHER" id="PTHR14493">
    <property type="entry name" value="UNKEMPT FAMILY MEMBER"/>
    <property type="match status" value="1"/>
</dbReference>
<gene>
    <name evidence="9" type="ORF">HPP92_012045</name>
</gene>
<feature type="zinc finger region" description="C3H1-type" evidence="7">
    <location>
        <begin position="271"/>
        <end position="298"/>
    </location>
</feature>
<feature type="domain" description="C3H1-type" evidence="8">
    <location>
        <begin position="271"/>
        <end position="298"/>
    </location>
</feature>
<protein>
    <recommendedName>
        <fullName evidence="8">C3H1-type domain-containing protein</fullName>
    </recommendedName>
</protein>
<dbReference type="PROSITE" id="PS50088">
    <property type="entry name" value="ANK_REPEAT"/>
    <property type="match status" value="1"/>
</dbReference>
<feature type="repeat" description="ANK" evidence="6">
    <location>
        <begin position="136"/>
        <end position="171"/>
    </location>
</feature>
<dbReference type="InterPro" id="IPR002110">
    <property type="entry name" value="Ankyrin_rpt"/>
</dbReference>
<dbReference type="InterPro" id="IPR036770">
    <property type="entry name" value="Ankyrin_rpt-contain_sf"/>
</dbReference>
<dbReference type="AlphaFoldDB" id="A0A835R6Z7"/>
<keyword evidence="2" id="KW-0677">Repeat</keyword>
<proteinExistence type="predicted"/>
<dbReference type="Proteomes" id="UP000636800">
    <property type="component" value="Chromosome 5"/>
</dbReference>
<evidence type="ECO:0000256" key="7">
    <source>
        <dbReference type="PROSITE-ProRule" id="PRU00723"/>
    </source>
</evidence>
<dbReference type="InterPro" id="IPR045234">
    <property type="entry name" value="Unkempt-like"/>
</dbReference>
<evidence type="ECO:0000256" key="6">
    <source>
        <dbReference type="PROSITE-ProRule" id="PRU00023"/>
    </source>
</evidence>
<sequence length="683" mass="73606">MSAFLRIQQFENTSRGSYISMCYCSTEQQSESTLVSMVAAGSSKEAQEEAAGLLLELSSADDLLAFKRLVEATDLPLDCSAPWYSRSLGPASSPVRRMGYERRSPLEIAALYGSTSVLSYILGRKSIDVNRRSGSDGTTTLHCASAGGSAASLQAVKLLIDASADVDAVDAMGNRPGDVIAKQFSASMARDLELLLKGACPRVSAPSKERKEYPPDSTLPDIKSGIYGTDEFRMYTFKVKPCSRAYSHDWTECPFVHPGENARRRDPLKYSYSCVPCPEFRKGSCLKGDACEYAHGVFESWLHPAQYRTRLCKDEIGCNRRVCFFAHKPEELRSVNPTTASVSGLVLPSPRSSSQIGVSSLDMAAALMMLQSTPASPMSPSSCSALNSPTSWMNAVASMAQPPALQLPTSRLKSTLRARDLDLDLEGYQPNLIDEISNISSPRLNWKTNSLSSAAASRSSDYNDIYGSLDPAMLSQLQGLSLKQATGSATGLQMNQSMSQQLLSGFETNLPSSPRVNASSSFGHDHSLAKAIMNSRQAAFAKRSQSLIDRGALPRVAVPPPSTLPTSAAGTPSLGLYDWSSSDGKIDWAIQGDELNKLRKSATFNLKCNGSSSLGPLSSASLEEPDLSWVQHLVKDGPSATGSGLAPIGRPGIEQQQKQYLRNGGADFLSWEQLKAEHEQLVA</sequence>
<comment type="caution">
    <text evidence="9">The sequence shown here is derived from an EMBL/GenBank/DDBJ whole genome shotgun (WGS) entry which is preliminary data.</text>
</comment>
<dbReference type="PANTHER" id="PTHR14493:SF87">
    <property type="entry name" value="ZINC FINGER CCCH DOMAIN-CONTAINING PROTEIN 66"/>
    <property type="match status" value="1"/>
</dbReference>
<dbReference type="PROSITE" id="PS50103">
    <property type="entry name" value="ZF_C3H1"/>
    <property type="match status" value="1"/>
</dbReference>
<evidence type="ECO:0000256" key="1">
    <source>
        <dbReference type="ARBA" id="ARBA00022723"/>
    </source>
</evidence>
<dbReference type="Gene3D" id="1.25.40.20">
    <property type="entry name" value="Ankyrin repeat-containing domain"/>
    <property type="match status" value="1"/>
</dbReference>
<evidence type="ECO:0000256" key="5">
    <source>
        <dbReference type="ARBA" id="ARBA00023125"/>
    </source>
</evidence>
<keyword evidence="3 7" id="KW-0863">Zinc-finger</keyword>
<organism evidence="9 10">
    <name type="scientific">Vanilla planifolia</name>
    <name type="common">Vanilla</name>
    <dbReference type="NCBI Taxonomy" id="51239"/>
    <lineage>
        <taxon>Eukaryota</taxon>
        <taxon>Viridiplantae</taxon>
        <taxon>Streptophyta</taxon>
        <taxon>Embryophyta</taxon>
        <taxon>Tracheophyta</taxon>
        <taxon>Spermatophyta</taxon>
        <taxon>Magnoliopsida</taxon>
        <taxon>Liliopsida</taxon>
        <taxon>Asparagales</taxon>
        <taxon>Orchidaceae</taxon>
        <taxon>Vanilloideae</taxon>
        <taxon>Vanilleae</taxon>
        <taxon>Vanilla</taxon>
    </lineage>
</organism>
<dbReference type="OrthoDB" id="1684416at2759"/>
<keyword evidence="5" id="KW-0238">DNA-binding</keyword>
<dbReference type="EMBL" id="JADCNL010000005">
    <property type="protein sequence ID" value="KAG0481187.1"/>
    <property type="molecule type" value="Genomic_DNA"/>
</dbReference>
<evidence type="ECO:0000313" key="9">
    <source>
        <dbReference type="EMBL" id="KAG0481187.1"/>
    </source>
</evidence>
<dbReference type="Pfam" id="PF13637">
    <property type="entry name" value="Ank_4"/>
    <property type="match status" value="1"/>
</dbReference>
<dbReference type="GO" id="GO:0008270">
    <property type="term" value="F:zinc ion binding"/>
    <property type="evidence" value="ECO:0007669"/>
    <property type="project" value="UniProtKB-KW"/>
</dbReference>
<dbReference type="InterPro" id="IPR000571">
    <property type="entry name" value="Znf_CCCH"/>
</dbReference>
<dbReference type="Gene3D" id="3.30.1370.210">
    <property type="match status" value="1"/>
</dbReference>
<evidence type="ECO:0000256" key="4">
    <source>
        <dbReference type="ARBA" id="ARBA00022833"/>
    </source>
</evidence>
<dbReference type="SMART" id="SM00248">
    <property type="entry name" value="ANK"/>
    <property type="match status" value="2"/>
</dbReference>
<accession>A0A835R6Z7</accession>
<evidence type="ECO:0000259" key="8">
    <source>
        <dbReference type="PROSITE" id="PS50103"/>
    </source>
</evidence>
<dbReference type="SUPFAM" id="SSF48403">
    <property type="entry name" value="Ankyrin repeat"/>
    <property type="match status" value="1"/>
</dbReference>
<dbReference type="GO" id="GO:0003677">
    <property type="term" value="F:DNA binding"/>
    <property type="evidence" value="ECO:0007669"/>
    <property type="project" value="UniProtKB-KW"/>
</dbReference>
<dbReference type="PROSITE" id="PS50297">
    <property type="entry name" value="ANK_REP_REGION"/>
    <property type="match status" value="1"/>
</dbReference>
<keyword evidence="4 7" id="KW-0862">Zinc</keyword>